<accession>A0A7J7NVL2</accession>
<dbReference type="GO" id="GO:0043531">
    <property type="term" value="F:ADP binding"/>
    <property type="evidence" value="ECO:0007669"/>
    <property type="project" value="InterPro"/>
</dbReference>
<dbReference type="InterPro" id="IPR042197">
    <property type="entry name" value="Apaf_helical"/>
</dbReference>
<gene>
    <name evidence="2" type="ORF">GIB67_028565</name>
</gene>
<dbReference type="Pfam" id="PF00931">
    <property type="entry name" value="NB-ARC"/>
    <property type="match status" value="1"/>
</dbReference>
<dbReference type="PANTHER" id="PTHR36766">
    <property type="entry name" value="PLANT BROAD-SPECTRUM MILDEW RESISTANCE PROTEIN RPW8"/>
    <property type="match status" value="1"/>
</dbReference>
<feature type="non-terminal residue" evidence="2">
    <location>
        <position position="1"/>
    </location>
</feature>
<dbReference type="OrthoDB" id="598235at2759"/>
<comment type="caution">
    <text evidence="2">The sequence shown here is derived from an EMBL/GenBank/DDBJ whole genome shotgun (WGS) entry which is preliminary data.</text>
</comment>
<reference evidence="2 3" key="1">
    <citation type="journal article" date="2020" name="IScience">
        <title>Genome Sequencing of the Endangered Kingdonia uniflora (Circaeasteraceae, Ranunculales) Reveals Potential Mechanisms of Evolutionary Specialization.</title>
        <authorList>
            <person name="Sun Y."/>
            <person name="Deng T."/>
            <person name="Zhang A."/>
            <person name="Moore M.J."/>
            <person name="Landis J.B."/>
            <person name="Lin N."/>
            <person name="Zhang H."/>
            <person name="Zhang X."/>
            <person name="Huang J."/>
            <person name="Zhang X."/>
            <person name="Sun H."/>
            <person name="Wang H."/>
        </authorList>
    </citation>
    <scope>NUCLEOTIDE SEQUENCE [LARGE SCALE GENOMIC DNA]</scope>
    <source>
        <strain evidence="2">TB1705</strain>
        <tissue evidence="2">Leaf</tissue>
    </source>
</reference>
<evidence type="ECO:0000259" key="1">
    <source>
        <dbReference type="Pfam" id="PF00931"/>
    </source>
</evidence>
<sequence length="274" mass="31782">NRSCRRFNSVIESIRKEVVNIARRRLDYNLQQEGPTSSRVEETRRDHGVSRPFVEEHDVIGIEENVEHLEKLLLTKDPEQHRQRKIFSLVAMEVPERPHLLKKFTIMCWQDLITAHGSTYPKTSAQGISYNPCLKGFARAERSLLQSMQRTYPYQSQEKIFTYLRHKRYLLVLDDTWDAIVWEKVKHAIPLQASGRIIFTTRNMNVALPIGKTSYIQQLKPLSDEQAWDLFCRKAFKNSNIFGCCPQDLKSTGEGIVRRCVGLPLALVVKDRGN</sequence>
<dbReference type="InterPro" id="IPR027417">
    <property type="entry name" value="P-loop_NTPase"/>
</dbReference>
<dbReference type="Proteomes" id="UP000541444">
    <property type="component" value="Unassembled WGS sequence"/>
</dbReference>
<organism evidence="2 3">
    <name type="scientific">Kingdonia uniflora</name>
    <dbReference type="NCBI Taxonomy" id="39325"/>
    <lineage>
        <taxon>Eukaryota</taxon>
        <taxon>Viridiplantae</taxon>
        <taxon>Streptophyta</taxon>
        <taxon>Embryophyta</taxon>
        <taxon>Tracheophyta</taxon>
        <taxon>Spermatophyta</taxon>
        <taxon>Magnoliopsida</taxon>
        <taxon>Ranunculales</taxon>
        <taxon>Circaeasteraceae</taxon>
        <taxon>Kingdonia</taxon>
    </lineage>
</organism>
<evidence type="ECO:0000313" key="3">
    <source>
        <dbReference type="Proteomes" id="UP000541444"/>
    </source>
</evidence>
<dbReference type="Gene3D" id="3.40.50.300">
    <property type="entry name" value="P-loop containing nucleotide triphosphate hydrolases"/>
    <property type="match status" value="1"/>
</dbReference>
<dbReference type="EMBL" id="JACGCM010000552">
    <property type="protein sequence ID" value="KAF6171004.1"/>
    <property type="molecule type" value="Genomic_DNA"/>
</dbReference>
<dbReference type="InterPro" id="IPR002182">
    <property type="entry name" value="NB-ARC"/>
</dbReference>
<keyword evidence="3" id="KW-1185">Reference proteome</keyword>
<evidence type="ECO:0000313" key="2">
    <source>
        <dbReference type="EMBL" id="KAF6171004.1"/>
    </source>
</evidence>
<proteinExistence type="predicted"/>
<dbReference type="PANTHER" id="PTHR36766:SF63">
    <property type="entry name" value="NB-ARC DOMAIN-CONTAINING PROTEIN"/>
    <property type="match status" value="1"/>
</dbReference>
<dbReference type="SUPFAM" id="SSF52540">
    <property type="entry name" value="P-loop containing nucleoside triphosphate hydrolases"/>
    <property type="match status" value="1"/>
</dbReference>
<feature type="domain" description="NB-ARC" evidence="1">
    <location>
        <begin position="152"/>
        <end position="239"/>
    </location>
</feature>
<dbReference type="Gene3D" id="1.10.8.430">
    <property type="entry name" value="Helical domain of apoptotic protease-activating factors"/>
    <property type="match status" value="1"/>
</dbReference>
<dbReference type="AlphaFoldDB" id="A0A7J7NVL2"/>
<name>A0A7J7NVL2_9MAGN</name>
<protein>
    <recommendedName>
        <fullName evidence="1">NB-ARC domain-containing protein</fullName>
    </recommendedName>
</protein>